<feature type="region of interest" description="Disordered" evidence="1">
    <location>
        <begin position="1214"/>
        <end position="1233"/>
    </location>
</feature>
<evidence type="ECO:0000313" key="3">
    <source>
        <dbReference type="Proteomes" id="UP000041254"/>
    </source>
</evidence>
<name>A0A0G4H2J8_VITBC</name>
<dbReference type="Proteomes" id="UP000041254">
    <property type="component" value="Unassembled WGS sequence"/>
</dbReference>
<dbReference type="SMART" id="SM00209">
    <property type="entry name" value="TSP1"/>
    <property type="match status" value="3"/>
</dbReference>
<reference evidence="2 3" key="1">
    <citation type="submission" date="2014-11" db="EMBL/GenBank/DDBJ databases">
        <authorList>
            <person name="Zhu J."/>
            <person name="Qi W."/>
            <person name="Song R."/>
        </authorList>
    </citation>
    <scope>NUCLEOTIDE SEQUENCE [LARGE SCALE GENOMIC DNA]</scope>
</reference>
<dbReference type="InterPro" id="IPR036278">
    <property type="entry name" value="Sialidase_sf"/>
</dbReference>
<proteinExistence type="predicted"/>
<dbReference type="Gene3D" id="3.40.50.11970">
    <property type="match status" value="1"/>
</dbReference>
<dbReference type="InterPro" id="IPR036383">
    <property type="entry name" value="TSP1_rpt_sf"/>
</dbReference>
<dbReference type="Pfam" id="PF00090">
    <property type="entry name" value="TSP_1"/>
    <property type="match status" value="3"/>
</dbReference>
<dbReference type="EMBL" id="CDMY01000955">
    <property type="protein sequence ID" value="CEM37856.1"/>
    <property type="molecule type" value="Genomic_DNA"/>
</dbReference>
<dbReference type="CDD" id="cd15482">
    <property type="entry name" value="Sialidase_non-viral"/>
    <property type="match status" value="1"/>
</dbReference>
<dbReference type="PANTHER" id="PTHR37835:SF1">
    <property type="entry name" value="ALPHA-CLOSTRIPAIN"/>
    <property type="match status" value="1"/>
</dbReference>
<dbReference type="Pfam" id="PF03415">
    <property type="entry name" value="Peptidase_C11"/>
    <property type="match status" value="1"/>
</dbReference>
<dbReference type="InterPro" id="IPR015943">
    <property type="entry name" value="WD40/YVTN_repeat-like_dom_sf"/>
</dbReference>
<dbReference type="PROSITE" id="PS50092">
    <property type="entry name" value="TSP1"/>
    <property type="match status" value="3"/>
</dbReference>
<dbReference type="InParanoid" id="A0A0G4H2J8"/>
<dbReference type="InterPro" id="IPR005077">
    <property type="entry name" value="Peptidase_C11"/>
</dbReference>
<accession>A0A0G4H2J8</accession>
<protein>
    <submittedName>
        <fullName evidence="2">Uncharacterized protein</fullName>
    </submittedName>
</protein>
<dbReference type="STRING" id="1169540.A0A0G4H2J8"/>
<dbReference type="Gene3D" id="2.130.10.10">
    <property type="entry name" value="YVTN repeat-like/Quinoprotein amine dehydrogenase"/>
    <property type="match status" value="1"/>
</dbReference>
<gene>
    <name evidence="2" type="ORF">Vbra_6509</name>
</gene>
<evidence type="ECO:0000313" key="2">
    <source>
        <dbReference type="EMBL" id="CEM37856.1"/>
    </source>
</evidence>
<dbReference type="PANTHER" id="PTHR37835">
    <property type="entry name" value="ALPHA-CLOSTRIPAIN"/>
    <property type="match status" value="1"/>
</dbReference>
<dbReference type="InterPro" id="IPR000884">
    <property type="entry name" value="TSP1_rpt"/>
</dbReference>
<dbReference type="OrthoDB" id="542405at2759"/>
<dbReference type="SUPFAM" id="SSF82895">
    <property type="entry name" value="TSP-1 type 1 repeat"/>
    <property type="match status" value="2"/>
</dbReference>
<dbReference type="Gene3D" id="2.20.100.10">
    <property type="entry name" value="Thrombospondin type-1 (TSP1) repeat"/>
    <property type="match status" value="3"/>
</dbReference>
<sequence>GQTAKGIQHDVWRSTNGIDWERLSRRAPWRGRRLFQTAVTGWPGGSEGKNMSVYVMGGEGLSEGHLSDPYNDVWRSDDLGVTWSEVTKSASWSPRYGFGALGFFHGGLLVIGGATISDGGMDEYVNDIWYSPDGGKTWKELLANETKPFSPRAFFGLTIRINELWLIGGMHLAQLGQGRVTIPTNEVYRAILKARETYHDVTDCEQSAWSEWTRCDGQRTRIRTTITEARNGGEPCGDSVETENCTFHDVTDCEQSAWSEWTRCDGQRTRIRTTITEANGGEPCGHSVETENCTVQRVETCEGDECAARTVLFSLRGCPCIERSCQKPEEDDVDIPGARFCRVPKEECDKGPCKCLGPIFGQYYDACVEGGIEQVFTNGGCRCTKECRRRSSDDKPTCPIHPREDCADQSATGSYTLPECDSPKWEYQLRPPTFCAGVEQRLSSRRKAHWTHLVYMNADNNLESYAMSDLKEMLQIPKSDFNLLVLVDRADPEVEDSSHRAIHDMVICPNATSDVNARVLVQARQQFSGAYELLMIGDPYENQNSTSRRRWLLKRDLEETNMDDGQVLREFIGGALKEFPAEHYALTFWDHGVGRKGFGGDSSHGNWDSLMSLWDLETNIREGVKDAGMPDDFRFDLLSFDACLMASYEVTTALASHGHFFLGSETLISGTGWDWKSLRPTQPNGQATEPLEYARKIALATMDYYVRNDRLMTLAIVDLYKILEFREAFAQRQKTLTSRLNDCVQTKEVDRIRTAYQRADDSLRGRQVSLFSREIKSPVDMGQLLQHLETEMERVMPADELDAFSFKDAYKKYNESIVYFNGSDIYGNIPLTGLHADLTVEEEPATSRWLGADAHSTGESSASDARQLQEDAKWRAGISDDPIWQSTGTPNDLRVFLEPIYDTKRAVCRARKGPPESQPKFVMLNCELYFMSSAEEEADSTAAAPRYRVEAFRNTSSGAASYTALKAIMTRPKPENDGKFQKAFVVAEDESPKKDELADYVIDRVTAEWEGEGWILHQNLWTEIQKFTTRGDCEAPSWIRECPAGFDDALPPRRGAAINEGSGRTFNRQCVWLSALAPPRSNGATRRVLQIPARLYRSFTDFTREVKDARPATLVIDYDVKTPYKSRLSLFAANRFGGEAEVSSRDWGLIEPLHTYVNLTAVEGSGRYDMADDAGIQVDMPSCFAFMWGSDPEVPEPEADEIEVLQWPPALGQAEEAEGGASQRALQDTDDDKRERALGIKVKEIIGATPTVIGSFMVLSDANTNCPEFEKDPPEYCKKCEALVQVDECDTEKELLNCSGICGRFCESRNGGAPCGRSPAVGVFQTFQGNAIEEEDNGHDVTDCEQSAWSEWTRCDGQRTRNRTTITEARNGGEPCGDSVETENCTLQLVEPVLFSLTGCPCIEKSCQREGLNQPGFKGFCQVRKEDCGVGSWTCTSISGSYVDACVDGDDE</sequence>
<dbReference type="SUPFAM" id="SSF50939">
    <property type="entry name" value="Sialidases"/>
    <property type="match status" value="1"/>
</dbReference>
<keyword evidence="3" id="KW-1185">Reference proteome</keyword>
<organism evidence="2 3">
    <name type="scientific">Vitrella brassicaformis (strain CCMP3155)</name>
    <dbReference type="NCBI Taxonomy" id="1169540"/>
    <lineage>
        <taxon>Eukaryota</taxon>
        <taxon>Sar</taxon>
        <taxon>Alveolata</taxon>
        <taxon>Colpodellida</taxon>
        <taxon>Vitrellaceae</taxon>
        <taxon>Vitrella</taxon>
    </lineage>
</organism>
<dbReference type="VEuPathDB" id="CryptoDB:Vbra_6509"/>
<feature type="non-terminal residue" evidence="2">
    <location>
        <position position="1"/>
    </location>
</feature>
<evidence type="ECO:0000256" key="1">
    <source>
        <dbReference type="SAM" id="MobiDB-lite"/>
    </source>
</evidence>